<proteinExistence type="predicted"/>
<keyword evidence="2" id="KW-1185">Reference proteome</keyword>
<gene>
    <name evidence="1" type="ORF">M9H77_21450</name>
</gene>
<evidence type="ECO:0000313" key="2">
    <source>
        <dbReference type="Proteomes" id="UP001060085"/>
    </source>
</evidence>
<evidence type="ECO:0000313" key="1">
    <source>
        <dbReference type="EMBL" id="KAI5662127.1"/>
    </source>
</evidence>
<protein>
    <submittedName>
        <fullName evidence="1">Uncharacterized protein</fullName>
    </submittedName>
</protein>
<sequence>MISIILLKTSLLNLRKADMEFQVKFILYITAKVLCSTMKYAHRSCWVRILCDTKKMEQLNWRVNIDMVDALGPKKDAAELEALRSRLDSFFVDVIEVKEIDTGCQNNQMVKIGEDARGQKQQRRKSFVNVTAFKMTDLQRLQDVVKSEMFQILWDLKKVPGDSVVKMVIHDCNQKQMRHLKPREWVDGEV</sequence>
<comment type="caution">
    <text evidence="1">The sequence shown here is derived from an EMBL/GenBank/DDBJ whole genome shotgun (WGS) entry which is preliminary data.</text>
</comment>
<accession>A0ACC0AMC5</accession>
<organism evidence="1 2">
    <name type="scientific">Catharanthus roseus</name>
    <name type="common">Madagascar periwinkle</name>
    <name type="synonym">Vinca rosea</name>
    <dbReference type="NCBI Taxonomy" id="4058"/>
    <lineage>
        <taxon>Eukaryota</taxon>
        <taxon>Viridiplantae</taxon>
        <taxon>Streptophyta</taxon>
        <taxon>Embryophyta</taxon>
        <taxon>Tracheophyta</taxon>
        <taxon>Spermatophyta</taxon>
        <taxon>Magnoliopsida</taxon>
        <taxon>eudicotyledons</taxon>
        <taxon>Gunneridae</taxon>
        <taxon>Pentapetalae</taxon>
        <taxon>asterids</taxon>
        <taxon>lamiids</taxon>
        <taxon>Gentianales</taxon>
        <taxon>Apocynaceae</taxon>
        <taxon>Rauvolfioideae</taxon>
        <taxon>Vinceae</taxon>
        <taxon>Catharanthinae</taxon>
        <taxon>Catharanthus</taxon>
    </lineage>
</organism>
<dbReference type="EMBL" id="CM044705">
    <property type="protein sequence ID" value="KAI5662127.1"/>
    <property type="molecule type" value="Genomic_DNA"/>
</dbReference>
<name>A0ACC0AMC5_CATRO</name>
<dbReference type="Proteomes" id="UP001060085">
    <property type="component" value="Linkage Group LG05"/>
</dbReference>
<reference evidence="2" key="1">
    <citation type="journal article" date="2023" name="Nat. Plants">
        <title>Single-cell RNA sequencing provides a high-resolution roadmap for understanding the multicellular compartmentation of specialized metabolism.</title>
        <authorList>
            <person name="Sun S."/>
            <person name="Shen X."/>
            <person name="Li Y."/>
            <person name="Li Y."/>
            <person name="Wang S."/>
            <person name="Li R."/>
            <person name="Zhang H."/>
            <person name="Shen G."/>
            <person name="Guo B."/>
            <person name="Wei J."/>
            <person name="Xu J."/>
            <person name="St-Pierre B."/>
            <person name="Chen S."/>
            <person name="Sun C."/>
        </authorList>
    </citation>
    <scope>NUCLEOTIDE SEQUENCE [LARGE SCALE GENOMIC DNA]</scope>
</reference>